<gene>
    <name evidence="1" type="ORF">KRX52_07240</name>
</gene>
<organism evidence="1 2">
    <name type="scientific">Geopseudomonas aromaticivorans</name>
    <dbReference type="NCBI Taxonomy" id="2849492"/>
    <lineage>
        <taxon>Bacteria</taxon>
        <taxon>Pseudomonadati</taxon>
        <taxon>Pseudomonadota</taxon>
        <taxon>Gammaproteobacteria</taxon>
        <taxon>Pseudomonadales</taxon>
        <taxon>Pseudomonadaceae</taxon>
        <taxon>Geopseudomonas</taxon>
    </lineage>
</organism>
<evidence type="ECO:0000313" key="1">
    <source>
        <dbReference type="EMBL" id="MBV2132598.1"/>
    </source>
</evidence>
<dbReference type="RefSeq" id="WP_217681058.1">
    <property type="nucleotide sequence ID" value="NZ_JAHRGL010000017.1"/>
</dbReference>
<sequence>MGTQCLICESSAVIDRQAARSIVLAIGALREFMQAWKTLKSEGEPAQWLLHSLSDAMSAVTHIHPDVQSFIADVERYQFGGFDCLCLRCGARFDAPSRATSVAQPASQ</sequence>
<protein>
    <submittedName>
        <fullName evidence="1">Uncharacterized protein</fullName>
    </submittedName>
</protein>
<comment type="caution">
    <text evidence="1">The sequence shown here is derived from an EMBL/GenBank/DDBJ whole genome shotgun (WGS) entry which is preliminary data.</text>
</comment>
<keyword evidence="2" id="KW-1185">Reference proteome</keyword>
<dbReference type="EMBL" id="JAHRGL010000017">
    <property type="protein sequence ID" value="MBV2132598.1"/>
    <property type="molecule type" value="Genomic_DNA"/>
</dbReference>
<proteinExistence type="predicted"/>
<accession>A0ABS6MUV9</accession>
<reference evidence="1 2" key="1">
    <citation type="submission" date="2021-06" db="EMBL/GenBank/DDBJ databases">
        <title>Differences between aerobic and microaerobic xylene degrading microbial communities.</title>
        <authorList>
            <person name="Banerjee S."/>
            <person name="Tancsics A."/>
        </authorList>
    </citation>
    <scope>NUCLEOTIDE SEQUENCE [LARGE SCALE GENOMIC DNA]</scope>
    <source>
        <strain evidence="1 2">MAP12</strain>
    </source>
</reference>
<evidence type="ECO:0000313" key="2">
    <source>
        <dbReference type="Proteomes" id="UP000813068"/>
    </source>
</evidence>
<dbReference type="Proteomes" id="UP000813068">
    <property type="component" value="Unassembled WGS sequence"/>
</dbReference>
<name>A0ABS6MUV9_9GAMM</name>